<keyword evidence="3" id="KW-1185">Reference proteome</keyword>
<sequence>SARNGSIERRDIHAEGRAFPAAAAGAILRRSGRLRATGGRGATLAQVAQPGLFPAAAAEQKLSAAYRAELRRQNALINNGPRYRFRRPGEKRRRKKKKKHNKSKHHHTPPPPSPTPRPSPPSPICPYEEYPTFEPDDPVWMRQSTMYAEAVLEHYNAAVDVGGGGVKYELVRAIFSGAIFTCKAAYGHVRQLHRQGHWRRQLVRPAALLRRGAQGQETVYPDVPLVPGRRGRPSRRRRRRPAGGPAGDHLAVAEELLVQL</sequence>
<dbReference type="EMBL" id="AP014962">
    <property type="protein sequence ID" value="BAS98349.1"/>
    <property type="molecule type" value="Genomic_DNA"/>
</dbReference>
<feature type="region of interest" description="Disordered" evidence="1">
    <location>
        <begin position="77"/>
        <end position="128"/>
    </location>
</feature>
<reference evidence="2 3" key="2">
    <citation type="journal article" date="2013" name="Plant Cell Physiol.">
        <title>Rice Annotation Project Database (RAP-DB): an integrative and interactive database for rice genomics.</title>
        <authorList>
            <person name="Sakai H."/>
            <person name="Lee S.S."/>
            <person name="Tanaka T."/>
            <person name="Numa H."/>
            <person name="Kim J."/>
            <person name="Kawahara Y."/>
            <person name="Wakimoto H."/>
            <person name="Yang C.C."/>
            <person name="Iwamoto M."/>
            <person name="Abe T."/>
            <person name="Yamada Y."/>
            <person name="Muto A."/>
            <person name="Inokuchi H."/>
            <person name="Ikemura T."/>
            <person name="Matsumoto T."/>
            <person name="Sasaki T."/>
            <person name="Itoh T."/>
        </authorList>
    </citation>
    <scope>NUCLEOTIDE SEQUENCE [LARGE SCALE GENOMIC DNA]</scope>
    <source>
        <strain evidence="3">cv. Nipponbare</strain>
    </source>
</reference>
<dbReference type="Gramene" id="Os06t0575100-01">
    <property type="protein sequence ID" value="Os06t0575100-01"/>
    <property type="gene ID" value="Os06g0575100"/>
</dbReference>
<dbReference type="AlphaFoldDB" id="A0A0P0WYH2"/>
<feature type="region of interest" description="Disordered" evidence="1">
    <location>
        <begin position="223"/>
        <end position="247"/>
    </location>
</feature>
<feature type="compositionally biased region" description="Basic residues" evidence="1">
    <location>
        <begin position="229"/>
        <end position="241"/>
    </location>
</feature>
<evidence type="ECO:0000313" key="2">
    <source>
        <dbReference type="EMBL" id="BAS98349.1"/>
    </source>
</evidence>
<reference evidence="3" key="1">
    <citation type="journal article" date="2005" name="Nature">
        <title>The map-based sequence of the rice genome.</title>
        <authorList>
            <consortium name="International rice genome sequencing project (IRGSP)"/>
            <person name="Matsumoto T."/>
            <person name="Wu J."/>
            <person name="Kanamori H."/>
            <person name="Katayose Y."/>
            <person name="Fujisawa M."/>
            <person name="Namiki N."/>
            <person name="Mizuno H."/>
            <person name="Yamamoto K."/>
            <person name="Antonio B.A."/>
            <person name="Baba T."/>
            <person name="Sakata K."/>
            <person name="Nagamura Y."/>
            <person name="Aoki H."/>
            <person name="Arikawa K."/>
            <person name="Arita K."/>
            <person name="Bito T."/>
            <person name="Chiden Y."/>
            <person name="Fujitsuka N."/>
            <person name="Fukunaka R."/>
            <person name="Hamada M."/>
            <person name="Harada C."/>
            <person name="Hayashi A."/>
            <person name="Hijishita S."/>
            <person name="Honda M."/>
            <person name="Hosokawa S."/>
            <person name="Ichikawa Y."/>
            <person name="Idonuma A."/>
            <person name="Iijima M."/>
            <person name="Ikeda M."/>
            <person name="Ikeno M."/>
            <person name="Ito K."/>
            <person name="Ito S."/>
            <person name="Ito T."/>
            <person name="Ito Y."/>
            <person name="Ito Y."/>
            <person name="Iwabuchi A."/>
            <person name="Kamiya K."/>
            <person name="Karasawa W."/>
            <person name="Kurita K."/>
            <person name="Katagiri S."/>
            <person name="Kikuta A."/>
            <person name="Kobayashi H."/>
            <person name="Kobayashi N."/>
            <person name="Machita K."/>
            <person name="Maehara T."/>
            <person name="Masukawa M."/>
            <person name="Mizubayashi T."/>
            <person name="Mukai Y."/>
            <person name="Nagasaki H."/>
            <person name="Nagata Y."/>
            <person name="Naito S."/>
            <person name="Nakashima M."/>
            <person name="Nakama Y."/>
            <person name="Nakamichi Y."/>
            <person name="Nakamura M."/>
            <person name="Meguro A."/>
            <person name="Negishi M."/>
            <person name="Ohta I."/>
            <person name="Ohta T."/>
            <person name="Okamoto M."/>
            <person name="Ono N."/>
            <person name="Saji S."/>
            <person name="Sakaguchi M."/>
            <person name="Sakai K."/>
            <person name="Shibata M."/>
            <person name="Shimokawa T."/>
            <person name="Song J."/>
            <person name="Takazaki Y."/>
            <person name="Terasawa K."/>
            <person name="Tsugane M."/>
            <person name="Tsuji K."/>
            <person name="Ueda S."/>
            <person name="Waki K."/>
            <person name="Yamagata H."/>
            <person name="Yamamoto M."/>
            <person name="Yamamoto S."/>
            <person name="Yamane H."/>
            <person name="Yoshiki S."/>
            <person name="Yoshihara R."/>
            <person name="Yukawa K."/>
            <person name="Zhong H."/>
            <person name="Yano M."/>
            <person name="Yuan Q."/>
            <person name="Ouyang S."/>
            <person name="Liu J."/>
            <person name="Jones K.M."/>
            <person name="Gansberger K."/>
            <person name="Moffat K."/>
            <person name="Hill J."/>
            <person name="Bera J."/>
            <person name="Fadrosh D."/>
            <person name="Jin S."/>
            <person name="Johri S."/>
            <person name="Kim M."/>
            <person name="Overton L."/>
            <person name="Reardon M."/>
            <person name="Tsitrin T."/>
            <person name="Vuong H."/>
            <person name="Weaver B."/>
            <person name="Ciecko A."/>
            <person name="Tallon L."/>
            <person name="Jackson J."/>
            <person name="Pai G."/>
            <person name="Aken S.V."/>
            <person name="Utterback T."/>
            <person name="Reidmuller S."/>
            <person name="Feldblyum T."/>
            <person name="Hsiao J."/>
            <person name="Zismann V."/>
            <person name="Iobst S."/>
            <person name="de Vazeille A.R."/>
            <person name="Buell C.R."/>
            <person name="Ying K."/>
            <person name="Li Y."/>
            <person name="Lu T."/>
            <person name="Huang Y."/>
            <person name="Zhao Q."/>
            <person name="Feng Q."/>
            <person name="Zhang L."/>
            <person name="Zhu J."/>
            <person name="Weng Q."/>
            <person name="Mu J."/>
            <person name="Lu Y."/>
            <person name="Fan D."/>
            <person name="Liu Y."/>
            <person name="Guan J."/>
            <person name="Zhang Y."/>
            <person name="Yu S."/>
            <person name="Liu X."/>
            <person name="Zhang Y."/>
            <person name="Hong G."/>
            <person name="Han B."/>
            <person name="Choisne N."/>
            <person name="Demange N."/>
            <person name="Orjeda G."/>
            <person name="Samain S."/>
            <person name="Cattolico L."/>
            <person name="Pelletier E."/>
            <person name="Couloux A."/>
            <person name="Segurens B."/>
            <person name="Wincker P."/>
            <person name="D'Hont A."/>
            <person name="Scarpelli C."/>
            <person name="Weissenbach J."/>
            <person name="Salanoubat M."/>
            <person name="Quetier F."/>
            <person name="Yu Y."/>
            <person name="Kim H.R."/>
            <person name="Rambo T."/>
            <person name="Currie J."/>
            <person name="Collura K."/>
            <person name="Luo M."/>
            <person name="Yang T."/>
            <person name="Ammiraju J.S.S."/>
            <person name="Engler F."/>
            <person name="Soderlund C."/>
            <person name="Wing R.A."/>
            <person name="Palmer L.E."/>
            <person name="de la Bastide M."/>
            <person name="Spiegel L."/>
            <person name="Nascimento L."/>
            <person name="Zutavern T."/>
            <person name="O'Shaughnessy A."/>
            <person name="Dike S."/>
            <person name="Dedhia N."/>
            <person name="Preston R."/>
            <person name="Balija V."/>
            <person name="McCombie W.R."/>
            <person name="Chow T."/>
            <person name="Chen H."/>
            <person name="Chung M."/>
            <person name="Chen C."/>
            <person name="Shaw J."/>
            <person name="Wu H."/>
            <person name="Hsiao K."/>
            <person name="Chao Y."/>
            <person name="Chu M."/>
            <person name="Cheng C."/>
            <person name="Hour A."/>
            <person name="Lee P."/>
            <person name="Lin S."/>
            <person name="Lin Y."/>
            <person name="Liou J."/>
            <person name="Liu S."/>
            <person name="Hsing Y."/>
            <person name="Raghuvanshi S."/>
            <person name="Mohanty A."/>
            <person name="Bharti A.K."/>
            <person name="Gaur A."/>
            <person name="Gupta V."/>
            <person name="Kumar D."/>
            <person name="Ravi V."/>
            <person name="Vij S."/>
            <person name="Kapur A."/>
            <person name="Khurana P."/>
            <person name="Khurana P."/>
            <person name="Khurana J.P."/>
            <person name="Tyagi A.K."/>
            <person name="Gaikwad K."/>
            <person name="Singh A."/>
            <person name="Dalal V."/>
            <person name="Srivastava S."/>
            <person name="Dixit A."/>
            <person name="Pal A.K."/>
            <person name="Ghazi I.A."/>
            <person name="Yadav M."/>
            <person name="Pandit A."/>
            <person name="Bhargava A."/>
            <person name="Sureshbabu K."/>
            <person name="Batra K."/>
            <person name="Sharma T.R."/>
            <person name="Mohapatra T."/>
            <person name="Singh N.K."/>
            <person name="Messing J."/>
            <person name="Nelson A.B."/>
            <person name="Fuks G."/>
            <person name="Kavchok S."/>
            <person name="Keizer G."/>
            <person name="Linton E."/>
            <person name="Llaca V."/>
            <person name="Song R."/>
            <person name="Tanyolac B."/>
            <person name="Young S."/>
            <person name="Ho-Il K."/>
            <person name="Hahn J.H."/>
            <person name="Sangsakoo G."/>
            <person name="Vanavichit A."/>
            <person name="de Mattos Luiz.A.T."/>
            <person name="Zimmer P.D."/>
            <person name="Malone G."/>
            <person name="Dellagostin O."/>
            <person name="de Oliveira A.C."/>
            <person name="Bevan M."/>
            <person name="Bancroft I."/>
            <person name="Minx P."/>
            <person name="Cordum H."/>
            <person name="Wilson R."/>
            <person name="Cheng Z."/>
            <person name="Jin W."/>
            <person name="Jiang J."/>
            <person name="Leong S.A."/>
            <person name="Iwama H."/>
            <person name="Gojobori T."/>
            <person name="Itoh T."/>
            <person name="Niimura Y."/>
            <person name="Fujii Y."/>
            <person name="Habara T."/>
            <person name="Sakai H."/>
            <person name="Sato Y."/>
            <person name="Wilson G."/>
            <person name="Kumar K."/>
            <person name="McCouch S."/>
            <person name="Juretic N."/>
            <person name="Hoen D."/>
            <person name="Wright S."/>
            <person name="Bruskiewich R."/>
            <person name="Bureau T."/>
            <person name="Miyao A."/>
            <person name="Hirochika H."/>
            <person name="Nishikawa T."/>
            <person name="Kadowaki K."/>
            <person name="Sugiura M."/>
            <person name="Burr B."/>
            <person name="Sasaki T."/>
        </authorList>
    </citation>
    <scope>NUCLEOTIDE SEQUENCE [LARGE SCALE GENOMIC DNA]</scope>
    <source>
        <strain evidence="3">cv. Nipponbare</strain>
    </source>
</reference>
<evidence type="ECO:0000313" key="3">
    <source>
        <dbReference type="Proteomes" id="UP000059680"/>
    </source>
</evidence>
<name>A0A0P0WYH2_ORYSJ</name>
<gene>
    <name evidence="2" type="ordered locus">Os06g0575100</name>
    <name evidence="2" type="ORF">OSNPB_060575100</name>
</gene>
<feature type="compositionally biased region" description="Basic residues" evidence="1">
    <location>
        <begin position="83"/>
        <end position="108"/>
    </location>
</feature>
<feature type="non-terminal residue" evidence="2">
    <location>
        <position position="1"/>
    </location>
</feature>
<feature type="compositionally biased region" description="Pro residues" evidence="1">
    <location>
        <begin position="109"/>
        <end position="124"/>
    </location>
</feature>
<evidence type="ECO:0000256" key="1">
    <source>
        <dbReference type="SAM" id="MobiDB-lite"/>
    </source>
</evidence>
<dbReference type="PaxDb" id="39947-A0A0P0WYH2"/>
<reference evidence="2 3" key="3">
    <citation type="journal article" date="2013" name="Rice">
        <title>Improvement of the Oryza sativa Nipponbare reference genome using next generation sequence and optical map data.</title>
        <authorList>
            <person name="Kawahara Y."/>
            <person name="de la Bastide M."/>
            <person name="Hamilton J.P."/>
            <person name="Kanamori H."/>
            <person name="McCombie W.R."/>
            <person name="Ouyang S."/>
            <person name="Schwartz D.C."/>
            <person name="Tanaka T."/>
            <person name="Wu J."/>
            <person name="Zhou S."/>
            <person name="Childs K.L."/>
            <person name="Davidson R.M."/>
            <person name="Lin H."/>
            <person name="Quesada-Ocampo L."/>
            <person name="Vaillancourt B."/>
            <person name="Sakai H."/>
            <person name="Lee S.S."/>
            <person name="Kim J."/>
            <person name="Numa H."/>
            <person name="Itoh T."/>
            <person name="Buell C.R."/>
            <person name="Matsumoto T."/>
        </authorList>
    </citation>
    <scope>NUCLEOTIDE SEQUENCE [LARGE SCALE GENOMIC DNA]</scope>
    <source>
        <strain evidence="3">cv. Nipponbare</strain>
    </source>
</reference>
<dbReference type="InParanoid" id="A0A0P0WYH2"/>
<proteinExistence type="predicted"/>
<dbReference type="Proteomes" id="UP000059680">
    <property type="component" value="Chromosome 6"/>
</dbReference>
<accession>A0A0P0WYH2</accession>
<organism evidence="2 3">
    <name type="scientific">Oryza sativa subsp. japonica</name>
    <name type="common">Rice</name>
    <dbReference type="NCBI Taxonomy" id="39947"/>
    <lineage>
        <taxon>Eukaryota</taxon>
        <taxon>Viridiplantae</taxon>
        <taxon>Streptophyta</taxon>
        <taxon>Embryophyta</taxon>
        <taxon>Tracheophyta</taxon>
        <taxon>Spermatophyta</taxon>
        <taxon>Magnoliopsida</taxon>
        <taxon>Liliopsida</taxon>
        <taxon>Poales</taxon>
        <taxon>Poaceae</taxon>
        <taxon>BOP clade</taxon>
        <taxon>Oryzoideae</taxon>
        <taxon>Oryzeae</taxon>
        <taxon>Oryzinae</taxon>
        <taxon>Oryza</taxon>
        <taxon>Oryza sativa</taxon>
    </lineage>
</organism>
<protein>
    <submittedName>
        <fullName evidence="2">Os06g0575100 protein</fullName>
    </submittedName>
</protein>